<dbReference type="GeneID" id="108074965"/>
<proteinExistence type="inferred from homology"/>
<name>A0A6P4IIU2_DROKI</name>
<dbReference type="Proteomes" id="UP001652661">
    <property type="component" value="Chromosome 3L"/>
</dbReference>
<evidence type="ECO:0000313" key="8">
    <source>
        <dbReference type="RefSeq" id="XP_017022686.2"/>
    </source>
</evidence>
<dbReference type="GO" id="GO:0008049">
    <property type="term" value="P:male courtship behavior"/>
    <property type="evidence" value="ECO:0007669"/>
    <property type="project" value="TreeGrafter"/>
</dbReference>
<accession>A0A6P4IIU2</accession>
<dbReference type="AlphaFoldDB" id="A0A6P4IIU2"/>
<sequence>MATGHSCPRGIERVKRSLYWRLHGWVMLIFVGVFSPYAFFCIFQRMAFLRQNRLLLLIGFNRYVLLLACAFVTQWIHCSKQKEIIGCLNRLLRCRRQLRRLMHTRELRDSLDCLATRGHLMQLGLLLFAFIFSTFQPLQVLKDDPEVRRNLIYACCLVFIITCQLTLQLSLGMYTLALLFLGHLVRHSNLLLERILADAERILEGSNLQAGYGANRQQLYRSQQQWLALELWRLVRVHQQLLKLHRSISSLYGVQAVCFVAYVPMECMIHLFFTYFMKYSKFIIRKYGHGFPLNYYAIAFMSGLFTNLLLVILPTYYSERRFRWTRERLRCGSLTFPSRIIAKELKNTLNYYGLYLKNVEYIFTVNACGLFKLNNVLLFCIVQAMLDYLMILIQFDKVLNQ</sequence>
<feature type="transmembrane region" description="Helical" evidence="6">
    <location>
        <begin position="54"/>
        <end position="76"/>
    </location>
</feature>
<dbReference type="OrthoDB" id="10068192at2759"/>
<keyword evidence="2 6" id="KW-1003">Cell membrane</keyword>
<keyword evidence="7" id="KW-1185">Reference proteome</keyword>
<dbReference type="GO" id="GO:0050909">
    <property type="term" value="P:sensory perception of taste"/>
    <property type="evidence" value="ECO:0007669"/>
    <property type="project" value="InterPro"/>
</dbReference>
<evidence type="ECO:0000256" key="3">
    <source>
        <dbReference type="ARBA" id="ARBA00022692"/>
    </source>
</evidence>
<dbReference type="InterPro" id="IPR013604">
    <property type="entry name" value="7TM_chemorcpt"/>
</dbReference>
<dbReference type="GO" id="GO:0030425">
    <property type="term" value="C:dendrite"/>
    <property type="evidence" value="ECO:0007669"/>
    <property type="project" value="TreeGrafter"/>
</dbReference>
<evidence type="ECO:0000256" key="6">
    <source>
        <dbReference type="RuleBase" id="RU363108"/>
    </source>
</evidence>
<feature type="transmembrane region" description="Helical" evidence="6">
    <location>
        <begin position="293"/>
        <end position="317"/>
    </location>
</feature>
<comment type="caution">
    <text evidence="6">Lacks conserved residue(s) required for the propagation of feature annotation.</text>
</comment>
<reference evidence="8" key="1">
    <citation type="submission" date="2025-08" db="UniProtKB">
        <authorList>
            <consortium name="RefSeq"/>
        </authorList>
    </citation>
    <scope>IDENTIFICATION</scope>
    <source>
        <strain evidence="8">14028-0561.14</strain>
        <tissue evidence="8">Whole fly</tissue>
    </source>
</reference>
<evidence type="ECO:0000256" key="4">
    <source>
        <dbReference type="ARBA" id="ARBA00022989"/>
    </source>
</evidence>
<comment type="function">
    <text evidence="6">Gustatory receptor which mediates acceptance or avoidance behavior, depending on its substrates.</text>
</comment>
<gene>
    <name evidence="8" type="primary">Gr77a</name>
</gene>
<comment type="similarity">
    <text evidence="6">Belongs to the insect chemoreceptor superfamily. Gustatory receptor (GR) family.</text>
</comment>
<dbReference type="RefSeq" id="XP_017022686.2">
    <property type="nucleotide sequence ID" value="XM_017167197.3"/>
</dbReference>
<dbReference type="GO" id="GO:0005886">
    <property type="term" value="C:plasma membrane"/>
    <property type="evidence" value="ECO:0007669"/>
    <property type="project" value="UniProtKB-SubCell"/>
</dbReference>
<feature type="transmembrane region" description="Helical" evidence="6">
    <location>
        <begin position="251"/>
        <end position="273"/>
    </location>
</feature>
<evidence type="ECO:0000256" key="1">
    <source>
        <dbReference type="ARBA" id="ARBA00004651"/>
    </source>
</evidence>
<keyword evidence="5 6" id="KW-0472">Membrane</keyword>
<comment type="subcellular location">
    <subcellularLocation>
        <location evidence="1 6">Cell membrane</location>
        <topology evidence="1 6">Multi-pass membrane protein</topology>
    </subcellularLocation>
</comment>
<dbReference type="GO" id="GO:0007635">
    <property type="term" value="P:chemosensory behavior"/>
    <property type="evidence" value="ECO:0007669"/>
    <property type="project" value="TreeGrafter"/>
</dbReference>
<evidence type="ECO:0000256" key="2">
    <source>
        <dbReference type="ARBA" id="ARBA00022475"/>
    </source>
</evidence>
<feature type="transmembrane region" description="Helical" evidence="6">
    <location>
        <begin position="150"/>
        <end position="167"/>
    </location>
</feature>
<protein>
    <recommendedName>
        <fullName evidence="6">Gustatory receptor</fullName>
    </recommendedName>
</protein>
<feature type="transmembrane region" description="Helical" evidence="6">
    <location>
        <begin position="120"/>
        <end position="138"/>
    </location>
</feature>
<dbReference type="GO" id="GO:0030424">
    <property type="term" value="C:axon"/>
    <property type="evidence" value="ECO:0007669"/>
    <property type="project" value="TreeGrafter"/>
</dbReference>
<keyword evidence="4 6" id="KW-1133">Transmembrane helix</keyword>
<feature type="transmembrane region" description="Helical" evidence="6">
    <location>
        <begin position="22"/>
        <end position="42"/>
    </location>
</feature>
<dbReference type="GO" id="GO:0043025">
    <property type="term" value="C:neuronal cell body"/>
    <property type="evidence" value="ECO:0007669"/>
    <property type="project" value="TreeGrafter"/>
</dbReference>
<keyword evidence="6" id="KW-0807">Transducer</keyword>
<dbReference type="OMA" id="FCIVEGM"/>
<organism evidence="7 8">
    <name type="scientific">Drosophila kikkawai</name>
    <name type="common">Fruit fly</name>
    <dbReference type="NCBI Taxonomy" id="30033"/>
    <lineage>
        <taxon>Eukaryota</taxon>
        <taxon>Metazoa</taxon>
        <taxon>Ecdysozoa</taxon>
        <taxon>Arthropoda</taxon>
        <taxon>Hexapoda</taxon>
        <taxon>Insecta</taxon>
        <taxon>Pterygota</taxon>
        <taxon>Neoptera</taxon>
        <taxon>Endopterygota</taxon>
        <taxon>Diptera</taxon>
        <taxon>Brachycera</taxon>
        <taxon>Muscomorpha</taxon>
        <taxon>Ephydroidea</taxon>
        <taxon>Drosophilidae</taxon>
        <taxon>Drosophila</taxon>
        <taxon>Sophophora</taxon>
    </lineage>
</organism>
<dbReference type="GO" id="GO:0007165">
    <property type="term" value="P:signal transduction"/>
    <property type="evidence" value="ECO:0007669"/>
    <property type="project" value="UniProtKB-KW"/>
</dbReference>
<keyword evidence="6 8" id="KW-0675">Receptor</keyword>
<evidence type="ECO:0000256" key="5">
    <source>
        <dbReference type="ARBA" id="ARBA00023136"/>
    </source>
</evidence>
<dbReference type="Pfam" id="PF08395">
    <property type="entry name" value="7tm_7"/>
    <property type="match status" value="1"/>
</dbReference>
<evidence type="ECO:0000313" key="7">
    <source>
        <dbReference type="Proteomes" id="UP001652661"/>
    </source>
</evidence>
<keyword evidence="3 6" id="KW-0812">Transmembrane</keyword>